<dbReference type="AlphaFoldDB" id="A0A1I7GNW7"/>
<evidence type="ECO:0000313" key="1">
    <source>
        <dbReference type="EMBL" id="SFU50155.1"/>
    </source>
</evidence>
<dbReference type="Proteomes" id="UP000182649">
    <property type="component" value="Unassembled WGS sequence"/>
</dbReference>
<dbReference type="InterPro" id="IPR007739">
    <property type="entry name" value="RgpF"/>
</dbReference>
<evidence type="ECO:0000313" key="2">
    <source>
        <dbReference type="Proteomes" id="UP000182649"/>
    </source>
</evidence>
<dbReference type="EMBL" id="FPBZ01000005">
    <property type="protein sequence ID" value="SFU50155.1"/>
    <property type="molecule type" value="Genomic_DNA"/>
</dbReference>
<sequence>MHGSAMKVPPEELSELRRKPNCALPIKWAVKGVVKDLKYARDLSFHLLKREKEGEKPLVRLYEKAISPRYDRPVCLFCSFDKDSVVRENVYYYLNALMLAGFDIVFISSSSMISGSDLEKLSRCCITIINRENKGYDFYGWKTALEKYPEYREHRGLLLANDSVLGPLFNIDNIIARLKGSEADIVGMTDSFRFYPHLQSYFLYCKKKAVSSDEFLRFFAEIEVLEFKPAIVRRYEVGFSRFLSRRFRLAALYSLEQVLAQTDYNHRPLQWVESTFHLRKPLITELGFPFLKKSVLTRKGVSLGEVSAILAEAGSSYETGILNDWMSPRG</sequence>
<protein>
    <submittedName>
        <fullName evidence="1">Rhamnan synthesis protein F</fullName>
    </submittedName>
</protein>
<gene>
    <name evidence="1" type="ORF">SAMN05216417_105134</name>
</gene>
<reference evidence="2" key="1">
    <citation type="submission" date="2016-10" db="EMBL/GenBank/DDBJ databases">
        <authorList>
            <person name="Varghese N."/>
            <person name="Submissions S."/>
        </authorList>
    </citation>
    <scope>NUCLEOTIDE SEQUENCE [LARGE SCALE GENOMIC DNA]</scope>
    <source>
        <strain evidence="2">Nl14</strain>
    </source>
</reference>
<name>A0A1I7GNW7_9PROT</name>
<accession>A0A1I7GNW7</accession>
<organism evidence="1 2">
    <name type="scientific">Nitrosospira multiformis</name>
    <dbReference type="NCBI Taxonomy" id="1231"/>
    <lineage>
        <taxon>Bacteria</taxon>
        <taxon>Pseudomonadati</taxon>
        <taxon>Pseudomonadota</taxon>
        <taxon>Betaproteobacteria</taxon>
        <taxon>Nitrosomonadales</taxon>
        <taxon>Nitrosomonadaceae</taxon>
        <taxon>Nitrosospira</taxon>
    </lineage>
</organism>
<dbReference type="Pfam" id="PF05045">
    <property type="entry name" value="RgpF"/>
    <property type="match status" value="1"/>
</dbReference>
<proteinExistence type="predicted"/>